<evidence type="ECO:0000313" key="2">
    <source>
        <dbReference type="Proteomes" id="UP001162501"/>
    </source>
</evidence>
<organism evidence="1 2">
    <name type="scientific">Rangifer tarandus platyrhynchus</name>
    <name type="common">Svalbard reindeer</name>
    <dbReference type="NCBI Taxonomy" id="3082113"/>
    <lineage>
        <taxon>Eukaryota</taxon>
        <taxon>Metazoa</taxon>
        <taxon>Chordata</taxon>
        <taxon>Craniata</taxon>
        <taxon>Vertebrata</taxon>
        <taxon>Euteleostomi</taxon>
        <taxon>Mammalia</taxon>
        <taxon>Eutheria</taxon>
        <taxon>Laurasiatheria</taxon>
        <taxon>Artiodactyla</taxon>
        <taxon>Ruminantia</taxon>
        <taxon>Pecora</taxon>
        <taxon>Cervidae</taxon>
        <taxon>Odocoileinae</taxon>
        <taxon>Rangifer</taxon>
    </lineage>
</organism>
<dbReference type="Proteomes" id="UP001162501">
    <property type="component" value="Chromosome 33"/>
</dbReference>
<accession>A0ACB0F867</accession>
<reference evidence="1" key="1">
    <citation type="submission" date="2023-05" db="EMBL/GenBank/DDBJ databases">
        <authorList>
            <consortium name="ELIXIR-Norway"/>
        </authorList>
    </citation>
    <scope>NUCLEOTIDE SEQUENCE</scope>
</reference>
<proteinExistence type="predicted"/>
<evidence type="ECO:0000313" key="1">
    <source>
        <dbReference type="EMBL" id="CAI9709099.1"/>
    </source>
</evidence>
<name>A0ACB0F867_RANTA</name>
<dbReference type="EMBL" id="OX596117">
    <property type="protein sequence ID" value="CAI9709099.1"/>
    <property type="molecule type" value="Genomic_DNA"/>
</dbReference>
<sequence>MRYSQLLPRGSSSAYHVPPRGSSSAVPCPSARAVQCGTMSLRESCSPAVRSPHAGVPPARDAVQRVTEPSAKQTSSHTARQKELRTASSAALPPHSLPASQVPRLREDAHSPFSCRSTISSKVPVPCPSAPRTPPVSAAAPLLIPKVSQQRVTALRSLARLHRAAPSPSPSLTRKPLLNPAAPGRERRMRGRGSQRPPRSPGTERTSRQQGTRNRYPAKRRLVPAAPLR</sequence>
<protein>
    <submittedName>
        <fullName evidence="1">Uncharacterized protein</fullName>
    </submittedName>
</protein>
<gene>
    <name evidence="1" type="ORF">MRATA1EN3_LOCUS20312</name>
</gene>